<keyword evidence="1" id="KW-1133">Transmembrane helix</keyword>
<feature type="transmembrane region" description="Helical" evidence="1">
    <location>
        <begin position="216"/>
        <end position="234"/>
    </location>
</feature>
<dbReference type="AlphaFoldDB" id="A0A0G1RVM0"/>
<feature type="domain" description="7 transmembrane helices usually fused to an inactive transglutaminase" evidence="2">
    <location>
        <begin position="114"/>
        <end position="307"/>
    </location>
</feature>
<feature type="transmembrane region" description="Helical" evidence="1">
    <location>
        <begin position="105"/>
        <end position="130"/>
    </location>
</feature>
<evidence type="ECO:0000313" key="3">
    <source>
        <dbReference type="EMBL" id="KKU61131.1"/>
    </source>
</evidence>
<feature type="transmembrane region" description="Helical" evidence="1">
    <location>
        <begin position="246"/>
        <end position="266"/>
    </location>
</feature>
<organism evidence="3 4">
    <name type="scientific">Candidatus Beckwithbacteria bacterium GW2011_GWB1_47_15</name>
    <dbReference type="NCBI Taxonomy" id="1618371"/>
    <lineage>
        <taxon>Bacteria</taxon>
        <taxon>Candidatus Beckwithiibacteriota</taxon>
    </lineage>
</organism>
<feature type="transmembrane region" description="Helical" evidence="1">
    <location>
        <begin position="191"/>
        <end position="210"/>
    </location>
</feature>
<keyword evidence="1" id="KW-0472">Membrane</keyword>
<name>A0A0G1RVM0_9BACT</name>
<evidence type="ECO:0000259" key="2">
    <source>
        <dbReference type="Pfam" id="PF14402"/>
    </source>
</evidence>
<feature type="transmembrane region" description="Helical" evidence="1">
    <location>
        <begin position="142"/>
        <end position="170"/>
    </location>
</feature>
<dbReference type="InterPro" id="IPR025840">
    <property type="entry name" value="7TM_transglut"/>
</dbReference>
<evidence type="ECO:0000256" key="1">
    <source>
        <dbReference type="SAM" id="Phobius"/>
    </source>
</evidence>
<feature type="transmembrane region" description="Helical" evidence="1">
    <location>
        <begin position="278"/>
        <end position="299"/>
    </location>
</feature>
<comment type="caution">
    <text evidence="3">The sequence shown here is derived from an EMBL/GenBank/DDBJ whole genome shotgun (WGS) entry which is preliminary data.</text>
</comment>
<accession>A0A0G1RVM0</accession>
<dbReference type="EMBL" id="LCNT01000004">
    <property type="protein sequence ID" value="KKU61131.1"/>
    <property type="molecule type" value="Genomic_DNA"/>
</dbReference>
<evidence type="ECO:0000313" key="4">
    <source>
        <dbReference type="Proteomes" id="UP000033860"/>
    </source>
</evidence>
<dbReference type="PATRIC" id="fig|1618371.3.peg.636"/>
<dbReference type="Proteomes" id="UP000033860">
    <property type="component" value="Unassembled WGS sequence"/>
</dbReference>
<dbReference type="Pfam" id="PF14402">
    <property type="entry name" value="7TM_transglut"/>
    <property type="match status" value="1"/>
</dbReference>
<protein>
    <recommendedName>
        <fullName evidence="2">7 transmembrane helices usually fused to an inactive transglutaminase domain-containing protein</fullName>
    </recommendedName>
</protein>
<feature type="transmembrane region" description="Helical" evidence="1">
    <location>
        <begin position="15"/>
        <end position="36"/>
    </location>
</feature>
<keyword evidence="1" id="KW-0812">Transmembrane</keyword>
<gene>
    <name evidence="3" type="ORF">UX85_C0004G0053</name>
</gene>
<reference evidence="3 4" key="1">
    <citation type="journal article" date="2015" name="Nature">
        <title>rRNA introns, odd ribosomes, and small enigmatic genomes across a large radiation of phyla.</title>
        <authorList>
            <person name="Brown C.T."/>
            <person name="Hug L.A."/>
            <person name="Thomas B.C."/>
            <person name="Sharon I."/>
            <person name="Castelle C.J."/>
            <person name="Singh A."/>
            <person name="Wilkins M.J."/>
            <person name="Williams K.H."/>
            <person name="Banfield J.F."/>
        </authorList>
    </citation>
    <scope>NUCLEOTIDE SEQUENCE [LARGE SCALE GENOMIC DNA]</scope>
</reference>
<sequence>MKTVGFGIIGAMKKLALGCLSFIMFLSLAVVVPAYVQGFGEAKEATEAASTVATESATKQIEAAVKEDITERTSPAKGRLERYLAEKELGELSYRNFLQHAIRRAVAQGVSANTIVLVLLFPLVAGLIAAGRHLLGLTGFGIFVPAMLAVAFLATGIKVGMVLFVVIWLLATASRGLTGRLKLQYLPRMALLMWFVSVGVLAVMLAAVNINFGELSAVSIFPILILMLLAENFIEVQAGKSGREAFLVTLQTIIMAVAAALVLRLDLVQRLVLLNPEIFLLAVAIFDVYVGRYVGLRALEWVKFKKLLR</sequence>
<proteinExistence type="predicted"/>